<evidence type="ECO:0000313" key="6">
    <source>
        <dbReference type="EMBL" id="ATX77045.1"/>
    </source>
</evidence>
<dbReference type="Gene3D" id="3.40.50.20">
    <property type="match status" value="1"/>
</dbReference>
<protein>
    <submittedName>
        <fullName evidence="6">Biotin carboxylase</fullName>
    </submittedName>
</protein>
<sequence length="424" mass="48211">MNVVIINRRFYGWNWNAPKTNYHGVIDHTQHQVHYIIDGNSKQGLHEEEYLNADIIELPSLDLSDLIKETVRRLRTQKPVDRIIALNEEDILLASQLRDELNIGGVRETELARFRNKILMKEILQHRKIAVPEFTVANNAQQIVEKFGYPVVLKPLDGASSKGVKIACDENELHADLKDIGDQLPYYEAEQFISGSIFHLDGFMNDLKIVFCQVYQYYNSCYAFANGSPVGVMMVDDEERQQKLNAFAEKALAALELPNGPFHLELFIDTQGEVRFLEVGARVGGAFVAPCIEKRWGISLFEENLKLQMNGFLDIPRLESCQPNNHLYGWLLFPVPAAKHCVVESVEFSKQGLLPGLIEARLPQKADRVDQSGGYIHTGGTFLIEGKSQNDQLELIKDIIERYRITFSKPLETRGAKLDFFGVY</sequence>
<dbReference type="EMBL" id="CP011797">
    <property type="protein sequence ID" value="ATX77045.1"/>
    <property type="molecule type" value="Genomic_DNA"/>
</dbReference>
<dbReference type="GO" id="GO:0016874">
    <property type="term" value="F:ligase activity"/>
    <property type="evidence" value="ECO:0007669"/>
    <property type="project" value="UniProtKB-KW"/>
</dbReference>
<keyword evidence="3 4" id="KW-0067">ATP-binding</keyword>
<evidence type="ECO:0000259" key="5">
    <source>
        <dbReference type="PROSITE" id="PS50975"/>
    </source>
</evidence>
<accession>A0A2K8KQM7</accession>
<evidence type="ECO:0000256" key="1">
    <source>
        <dbReference type="ARBA" id="ARBA00022598"/>
    </source>
</evidence>
<keyword evidence="1" id="KW-0436">Ligase</keyword>
<dbReference type="KEGG" id="rfo:REIFOR_01908"/>
<dbReference type="Gene3D" id="3.30.470.20">
    <property type="entry name" value="ATP-grasp fold, B domain"/>
    <property type="match status" value="1"/>
</dbReference>
<dbReference type="Gene3D" id="3.30.1490.20">
    <property type="entry name" value="ATP-grasp fold, A domain"/>
    <property type="match status" value="1"/>
</dbReference>
<name>A0A2K8KQM7_9GAMM</name>
<organism evidence="6 7">
    <name type="scientific">Reinekea forsetii</name>
    <dbReference type="NCBI Taxonomy" id="1336806"/>
    <lineage>
        <taxon>Bacteria</taxon>
        <taxon>Pseudomonadati</taxon>
        <taxon>Pseudomonadota</taxon>
        <taxon>Gammaproteobacteria</taxon>
        <taxon>Oceanospirillales</taxon>
        <taxon>Saccharospirillaceae</taxon>
        <taxon>Reinekea</taxon>
    </lineage>
</organism>
<dbReference type="PROSITE" id="PS50975">
    <property type="entry name" value="ATP_GRASP"/>
    <property type="match status" value="1"/>
</dbReference>
<dbReference type="AlphaFoldDB" id="A0A2K8KQM7"/>
<dbReference type="GO" id="GO:0005524">
    <property type="term" value="F:ATP binding"/>
    <property type="evidence" value="ECO:0007669"/>
    <property type="project" value="UniProtKB-UniRule"/>
</dbReference>
<dbReference type="InterPro" id="IPR013815">
    <property type="entry name" value="ATP_grasp_subdomain_1"/>
</dbReference>
<reference evidence="6 7" key="1">
    <citation type="journal article" date="2017" name="Environ. Microbiol.">
        <title>Genomic and physiological analyses of 'Reinekea forsetii' reveal a versatile opportunistic lifestyle during spring algae blooms.</title>
        <authorList>
            <person name="Avci B."/>
            <person name="Hahnke R.L."/>
            <person name="Chafee M."/>
            <person name="Fischer T."/>
            <person name="Gruber-Vodicka H."/>
            <person name="Tegetmeyer H.E."/>
            <person name="Harder J."/>
            <person name="Fuchs B.M."/>
            <person name="Amann R.I."/>
            <person name="Teeling H."/>
        </authorList>
    </citation>
    <scope>NUCLEOTIDE SEQUENCE [LARGE SCALE GENOMIC DNA]</scope>
    <source>
        <strain evidence="6 7">Hel1_31_D35</strain>
    </source>
</reference>
<dbReference type="PANTHER" id="PTHR43585">
    <property type="entry name" value="FUMIPYRROLE BIOSYNTHESIS PROTEIN C"/>
    <property type="match status" value="1"/>
</dbReference>
<dbReference type="RefSeq" id="WP_100257330.1">
    <property type="nucleotide sequence ID" value="NZ_CP011797.1"/>
</dbReference>
<feature type="domain" description="ATP-grasp" evidence="5">
    <location>
        <begin position="121"/>
        <end position="309"/>
    </location>
</feature>
<dbReference type="InterPro" id="IPR052032">
    <property type="entry name" value="ATP-dep_AA_Ligase"/>
</dbReference>
<keyword evidence="2 4" id="KW-0547">Nucleotide-binding</keyword>
<dbReference type="Proteomes" id="UP000229757">
    <property type="component" value="Chromosome"/>
</dbReference>
<dbReference type="OrthoDB" id="24041at2"/>
<gene>
    <name evidence="6" type="ORF">REIFOR_01908</name>
</gene>
<evidence type="ECO:0000313" key="7">
    <source>
        <dbReference type="Proteomes" id="UP000229757"/>
    </source>
</evidence>
<proteinExistence type="predicted"/>
<dbReference type="Pfam" id="PF13535">
    <property type="entry name" value="ATP-grasp_4"/>
    <property type="match status" value="1"/>
</dbReference>
<dbReference type="InterPro" id="IPR011761">
    <property type="entry name" value="ATP-grasp"/>
</dbReference>
<dbReference type="PANTHER" id="PTHR43585:SF2">
    <property type="entry name" value="ATP-GRASP ENZYME FSQD"/>
    <property type="match status" value="1"/>
</dbReference>
<evidence type="ECO:0000256" key="4">
    <source>
        <dbReference type="PROSITE-ProRule" id="PRU00409"/>
    </source>
</evidence>
<evidence type="ECO:0000256" key="3">
    <source>
        <dbReference type="ARBA" id="ARBA00022840"/>
    </source>
</evidence>
<keyword evidence="7" id="KW-1185">Reference proteome</keyword>
<evidence type="ECO:0000256" key="2">
    <source>
        <dbReference type="ARBA" id="ARBA00022741"/>
    </source>
</evidence>
<dbReference type="GO" id="GO:0046872">
    <property type="term" value="F:metal ion binding"/>
    <property type="evidence" value="ECO:0007669"/>
    <property type="project" value="InterPro"/>
</dbReference>
<dbReference type="SUPFAM" id="SSF56059">
    <property type="entry name" value="Glutathione synthetase ATP-binding domain-like"/>
    <property type="match status" value="1"/>
</dbReference>